<feature type="compositionally biased region" description="Acidic residues" evidence="1">
    <location>
        <begin position="333"/>
        <end position="343"/>
    </location>
</feature>
<protein>
    <submittedName>
        <fullName evidence="3">Uncharacterized protein</fullName>
    </submittedName>
</protein>
<organism evidence="3 4">
    <name type="scientific">Dactylellina haptotyla (strain CBS 200.50)</name>
    <name type="common">Nematode-trapping fungus</name>
    <name type="synonym">Monacrosporium haptotylum</name>
    <dbReference type="NCBI Taxonomy" id="1284197"/>
    <lineage>
        <taxon>Eukaryota</taxon>
        <taxon>Fungi</taxon>
        <taxon>Dikarya</taxon>
        <taxon>Ascomycota</taxon>
        <taxon>Pezizomycotina</taxon>
        <taxon>Orbiliomycetes</taxon>
        <taxon>Orbiliales</taxon>
        <taxon>Orbiliaceae</taxon>
        <taxon>Dactylellina</taxon>
    </lineage>
</organism>
<evidence type="ECO:0000256" key="2">
    <source>
        <dbReference type="SAM" id="SignalP"/>
    </source>
</evidence>
<dbReference type="InterPro" id="IPR021476">
    <property type="entry name" value="Egh16-like"/>
</dbReference>
<dbReference type="EMBL" id="AQGS01000935">
    <property type="protein sequence ID" value="EPS36283.1"/>
    <property type="molecule type" value="Genomic_DNA"/>
</dbReference>
<feature type="region of interest" description="Disordered" evidence="1">
    <location>
        <begin position="312"/>
        <end position="366"/>
    </location>
</feature>
<sequence>MHYTIKAAAAVALLNLVPSISGHACFLQAIGDSGGSGVALGIIDDTPRYDQKQIPFQADIAVFSSPAVPWKKPYCKNKKCCKAKNCYAKAYYKAVKRQYNANGCGVTLHNLDVYAKSKWPDAFAKANNWDKNVKWYQQPVPAEGYINVNNEITSLAKQGRITKACAGGWIKAQIHQLNTDGAGAYKCKLDTGATANSWDGGWLKITANIKWWKKNYNNVPGNKYSVNGLKLKDWNIVIHLPQNLDCKGSIGGVDNVCLIRCENSAKNGPFGGCIPFQQVRGGRATQVATTLIQTVKGDPVTVTSVVTTTLQATPAPEPTDVTVGGDNGNPPADTDDGDKDDSEYGNSYDSSSDDAAADAAADAPDA</sequence>
<comment type="caution">
    <text evidence="3">The sequence shown here is derived from an EMBL/GenBank/DDBJ whole genome shotgun (WGS) entry which is preliminary data.</text>
</comment>
<accession>S8BAW7</accession>
<evidence type="ECO:0000313" key="3">
    <source>
        <dbReference type="EMBL" id="EPS36283.1"/>
    </source>
</evidence>
<evidence type="ECO:0000256" key="1">
    <source>
        <dbReference type="SAM" id="MobiDB-lite"/>
    </source>
</evidence>
<keyword evidence="2" id="KW-0732">Signal</keyword>
<reference evidence="4" key="2">
    <citation type="submission" date="2013-04" db="EMBL/GenBank/DDBJ databases">
        <title>Genomic mechanisms accounting for the adaptation to parasitism in nematode-trapping fungi.</title>
        <authorList>
            <person name="Ahren D.G."/>
        </authorList>
    </citation>
    <scope>NUCLEOTIDE SEQUENCE [LARGE SCALE GENOMIC DNA]</scope>
    <source>
        <strain evidence="4">CBS 200.50</strain>
    </source>
</reference>
<feature type="signal peptide" evidence="2">
    <location>
        <begin position="1"/>
        <end position="22"/>
    </location>
</feature>
<keyword evidence="4" id="KW-1185">Reference proteome</keyword>
<dbReference type="Pfam" id="PF11327">
    <property type="entry name" value="Egh16-like"/>
    <property type="match status" value="1"/>
</dbReference>
<dbReference type="OMA" id="WRNNIRD"/>
<name>S8BAW7_DACHA</name>
<feature type="chain" id="PRO_5004548300" evidence="2">
    <location>
        <begin position="23"/>
        <end position="366"/>
    </location>
</feature>
<reference evidence="3 4" key="1">
    <citation type="journal article" date="2013" name="PLoS Genet.">
        <title>Genomic mechanisms accounting for the adaptation to parasitism in nematode-trapping fungi.</title>
        <authorList>
            <person name="Meerupati T."/>
            <person name="Andersson K.M."/>
            <person name="Friman E."/>
            <person name="Kumar D."/>
            <person name="Tunlid A."/>
            <person name="Ahren D."/>
        </authorList>
    </citation>
    <scope>NUCLEOTIDE SEQUENCE [LARGE SCALE GENOMIC DNA]</scope>
    <source>
        <strain evidence="3 4">CBS 200.50</strain>
    </source>
</reference>
<dbReference type="PANTHER" id="PTHR34618">
    <property type="entry name" value="SURFACE PROTEIN MAS1, PUTATIVE-RELATED"/>
    <property type="match status" value="1"/>
</dbReference>
<feature type="compositionally biased region" description="Low complexity" evidence="1">
    <location>
        <begin position="357"/>
        <end position="366"/>
    </location>
</feature>
<dbReference type="PANTHER" id="PTHR34618:SF4">
    <property type="entry name" value="CAS1"/>
    <property type="match status" value="1"/>
</dbReference>
<gene>
    <name evidence="3" type="ORF">H072_10195</name>
</gene>
<proteinExistence type="predicted"/>
<evidence type="ECO:0000313" key="4">
    <source>
        <dbReference type="Proteomes" id="UP000015100"/>
    </source>
</evidence>
<dbReference type="AlphaFoldDB" id="S8BAW7"/>
<dbReference type="OrthoDB" id="5418436at2759"/>
<dbReference type="HOGENOM" id="CLU_047729_0_0_1"/>
<dbReference type="Proteomes" id="UP000015100">
    <property type="component" value="Unassembled WGS sequence"/>
</dbReference>